<evidence type="ECO:0000256" key="1">
    <source>
        <dbReference type="SAM" id="Phobius"/>
    </source>
</evidence>
<keyword evidence="1" id="KW-1133">Transmembrane helix</keyword>
<dbReference type="EMBL" id="GBXM01040566">
    <property type="protein sequence ID" value="JAH68011.1"/>
    <property type="molecule type" value="Transcribed_RNA"/>
</dbReference>
<name>A0A0E9UQI7_ANGAN</name>
<protein>
    <submittedName>
        <fullName evidence="2">Uncharacterized protein</fullName>
    </submittedName>
</protein>
<evidence type="ECO:0000313" key="2">
    <source>
        <dbReference type="EMBL" id="JAH68011.1"/>
    </source>
</evidence>
<accession>A0A0E9UQI7</accession>
<feature type="transmembrane region" description="Helical" evidence="1">
    <location>
        <begin position="12"/>
        <end position="34"/>
    </location>
</feature>
<sequence>MLDVRYPHTFGHVVYIFILCFFALEHIHLNALYLPL</sequence>
<keyword evidence="1" id="KW-0812">Transmembrane</keyword>
<organism evidence="2">
    <name type="scientific">Anguilla anguilla</name>
    <name type="common">European freshwater eel</name>
    <name type="synonym">Muraena anguilla</name>
    <dbReference type="NCBI Taxonomy" id="7936"/>
    <lineage>
        <taxon>Eukaryota</taxon>
        <taxon>Metazoa</taxon>
        <taxon>Chordata</taxon>
        <taxon>Craniata</taxon>
        <taxon>Vertebrata</taxon>
        <taxon>Euteleostomi</taxon>
        <taxon>Actinopterygii</taxon>
        <taxon>Neopterygii</taxon>
        <taxon>Teleostei</taxon>
        <taxon>Anguilliformes</taxon>
        <taxon>Anguillidae</taxon>
        <taxon>Anguilla</taxon>
    </lineage>
</organism>
<proteinExistence type="predicted"/>
<reference evidence="2" key="2">
    <citation type="journal article" date="2015" name="Fish Shellfish Immunol.">
        <title>Early steps in the European eel (Anguilla anguilla)-Vibrio vulnificus interaction in the gills: Role of the RtxA13 toxin.</title>
        <authorList>
            <person name="Callol A."/>
            <person name="Pajuelo D."/>
            <person name="Ebbesson L."/>
            <person name="Teles M."/>
            <person name="MacKenzie S."/>
            <person name="Amaro C."/>
        </authorList>
    </citation>
    <scope>NUCLEOTIDE SEQUENCE</scope>
</reference>
<keyword evidence="1" id="KW-0472">Membrane</keyword>
<reference evidence="2" key="1">
    <citation type="submission" date="2014-11" db="EMBL/GenBank/DDBJ databases">
        <authorList>
            <person name="Amaro Gonzalez C."/>
        </authorList>
    </citation>
    <scope>NUCLEOTIDE SEQUENCE</scope>
</reference>
<dbReference type="AlphaFoldDB" id="A0A0E9UQI7"/>